<evidence type="ECO:0000313" key="1">
    <source>
        <dbReference type="EMBL" id="GEB96653.1"/>
    </source>
</evidence>
<dbReference type="EMBL" id="BJNB01000001">
    <property type="protein sequence ID" value="GEB96653.1"/>
    <property type="molecule type" value="Genomic_DNA"/>
</dbReference>
<comment type="caution">
    <text evidence="1">The sequence shown here is derived from an EMBL/GenBank/DDBJ whole genome shotgun (WGS) entry which is preliminary data.</text>
</comment>
<proteinExistence type="predicted"/>
<dbReference type="GeneID" id="82880057"/>
<gene>
    <name evidence="1" type="ORF">CFL01nite_01480</name>
</gene>
<dbReference type="RefSeq" id="WP_075729582.1">
    <property type="nucleotide sequence ID" value="NZ_BJNB01000001.1"/>
</dbReference>
<accession>A0AB73B442</accession>
<protein>
    <submittedName>
        <fullName evidence="1">Uncharacterized protein</fullName>
    </submittedName>
</protein>
<name>A0AB73B442_CORFL</name>
<organism evidence="1 2">
    <name type="scientific">Corynebacterium flavescens</name>
    <dbReference type="NCBI Taxonomy" id="28028"/>
    <lineage>
        <taxon>Bacteria</taxon>
        <taxon>Bacillati</taxon>
        <taxon>Actinomycetota</taxon>
        <taxon>Actinomycetes</taxon>
        <taxon>Mycobacteriales</taxon>
        <taxon>Corynebacteriaceae</taxon>
        <taxon>Corynebacterium</taxon>
    </lineage>
</organism>
<dbReference type="AlphaFoldDB" id="A0AB73B442"/>
<evidence type="ECO:0000313" key="2">
    <source>
        <dbReference type="Proteomes" id="UP000315353"/>
    </source>
</evidence>
<reference evidence="1 2" key="1">
    <citation type="submission" date="2019-06" db="EMBL/GenBank/DDBJ databases">
        <title>Whole genome shotgun sequence of Corynebacterium flavescens NBRC 14136.</title>
        <authorList>
            <person name="Hosoyama A."/>
            <person name="Uohara A."/>
            <person name="Ohji S."/>
            <person name="Ichikawa N."/>
        </authorList>
    </citation>
    <scope>NUCLEOTIDE SEQUENCE [LARGE SCALE GENOMIC DNA]</scope>
    <source>
        <strain evidence="1 2">NBRC 14136</strain>
    </source>
</reference>
<dbReference type="Proteomes" id="UP000315353">
    <property type="component" value="Unassembled WGS sequence"/>
</dbReference>
<sequence>MPRKHKQVQRHKRDRTMWAMSPERLEQHLQLRKRAVRIPDKKKQAEKKACRNTNRQAFGLLEQRRTRVAPRIKPTHISLELYDHFQN</sequence>